<protein>
    <submittedName>
        <fullName evidence="3">PPOX class probable F420-dependent enzyme</fullName>
    </submittedName>
</protein>
<dbReference type="InterPro" id="IPR052019">
    <property type="entry name" value="F420H2_bilvrd_red/Heme_oxyg"/>
</dbReference>
<dbReference type="Proteomes" id="UP000295388">
    <property type="component" value="Unassembled WGS sequence"/>
</dbReference>
<dbReference type="SUPFAM" id="SSF50475">
    <property type="entry name" value="FMN-binding split barrel"/>
    <property type="match status" value="1"/>
</dbReference>
<sequence>MAVDLDHAREFARRHHHAVLATHAGPAGIQQTPVLVGVDAQGRFIISSRETAYKTKNLRADSRAHLCIFGDRFFGEWVFVEGQAKVMSLPEAMEPLVDYYRRLAGEHDDWDGYRESMRRERRVLIRVEATRAGPDQVG</sequence>
<dbReference type="InterPro" id="IPR012349">
    <property type="entry name" value="Split_barrel_FMN-bd"/>
</dbReference>
<evidence type="ECO:0000256" key="1">
    <source>
        <dbReference type="ARBA" id="ARBA00023002"/>
    </source>
</evidence>
<evidence type="ECO:0000313" key="3">
    <source>
        <dbReference type="EMBL" id="TDO30394.1"/>
    </source>
</evidence>
<dbReference type="EMBL" id="SNWQ01000038">
    <property type="protein sequence ID" value="TDO30394.1"/>
    <property type="molecule type" value="Genomic_DNA"/>
</dbReference>
<feature type="domain" description="Pyridoxamine 5'-phosphate oxidase N-terminal" evidence="2">
    <location>
        <begin position="6"/>
        <end position="131"/>
    </location>
</feature>
<gene>
    <name evidence="3" type="ORF">EV643_1387</name>
</gene>
<name>A0A4R6J4R5_9ACTN</name>
<dbReference type="GO" id="GO:0070967">
    <property type="term" value="F:coenzyme F420 binding"/>
    <property type="evidence" value="ECO:0007669"/>
    <property type="project" value="TreeGrafter"/>
</dbReference>
<evidence type="ECO:0000313" key="4">
    <source>
        <dbReference type="Proteomes" id="UP000295388"/>
    </source>
</evidence>
<dbReference type="GO" id="GO:0016627">
    <property type="term" value="F:oxidoreductase activity, acting on the CH-CH group of donors"/>
    <property type="evidence" value="ECO:0007669"/>
    <property type="project" value="TreeGrafter"/>
</dbReference>
<dbReference type="InterPro" id="IPR011576">
    <property type="entry name" value="Pyridox_Oxase_N"/>
</dbReference>
<comment type="caution">
    <text evidence="3">The sequence shown here is derived from an EMBL/GenBank/DDBJ whole genome shotgun (WGS) entry which is preliminary data.</text>
</comment>
<dbReference type="PANTHER" id="PTHR35176">
    <property type="entry name" value="HEME OXYGENASE HI_0854-RELATED"/>
    <property type="match status" value="1"/>
</dbReference>
<proteinExistence type="predicted"/>
<dbReference type="InterPro" id="IPR019920">
    <property type="entry name" value="F420-binding_dom_put"/>
</dbReference>
<dbReference type="Pfam" id="PF01243">
    <property type="entry name" value="PNPOx_N"/>
    <property type="match status" value="1"/>
</dbReference>
<accession>A0A4R6J4R5</accession>
<evidence type="ECO:0000259" key="2">
    <source>
        <dbReference type="Pfam" id="PF01243"/>
    </source>
</evidence>
<dbReference type="RefSeq" id="WP_238166154.1">
    <property type="nucleotide sequence ID" value="NZ_SNWQ01000038.1"/>
</dbReference>
<dbReference type="Gene3D" id="2.30.110.10">
    <property type="entry name" value="Electron Transport, Fmn-binding Protein, Chain A"/>
    <property type="match status" value="1"/>
</dbReference>
<keyword evidence="1" id="KW-0560">Oxidoreductase</keyword>
<reference evidence="3 4" key="1">
    <citation type="submission" date="2019-03" db="EMBL/GenBank/DDBJ databases">
        <title>Genomic Encyclopedia of Type Strains, Phase III (KMG-III): the genomes of soil and plant-associated and newly described type strains.</title>
        <authorList>
            <person name="Whitman W."/>
        </authorList>
    </citation>
    <scope>NUCLEOTIDE SEQUENCE [LARGE SCALE GENOMIC DNA]</scope>
    <source>
        <strain evidence="3 4">VKM Ac-2527</strain>
    </source>
</reference>
<dbReference type="PANTHER" id="PTHR35176:SF2">
    <property type="entry name" value="F420H(2)-DEPENDENT REDUCTASE RV1155"/>
    <property type="match status" value="1"/>
</dbReference>
<keyword evidence="4" id="KW-1185">Reference proteome</keyword>
<dbReference type="GO" id="GO:0005829">
    <property type="term" value="C:cytosol"/>
    <property type="evidence" value="ECO:0007669"/>
    <property type="project" value="TreeGrafter"/>
</dbReference>
<dbReference type="NCBIfam" id="TIGR03618">
    <property type="entry name" value="Rv1155_F420"/>
    <property type="match status" value="1"/>
</dbReference>
<organism evidence="3 4">
    <name type="scientific">Kribbella caucasensis</name>
    <dbReference type="NCBI Taxonomy" id="2512215"/>
    <lineage>
        <taxon>Bacteria</taxon>
        <taxon>Bacillati</taxon>
        <taxon>Actinomycetota</taxon>
        <taxon>Actinomycetes</taxon>
        <taxon>Propionibacteriales</taxon>
        <taxon>Kribbellaceae</taxon>
        <taxon>Kribbella</taxon>
    </lineage>
</organism>
<dbReference type="AlphaFoldDB" id="A0A4R6J4R5"/>